<name>A0A8S5SX55_9CAUD</name>
<sequence>MVEYRSFKFSTLKCFCVDFTLLSCNKSKLVILPLLS</sequence>
<reference evidence="1" key="1">
    <citation type="journal article" date="2021" name="Proc. Natl. Acad. Sci. U.S.A.">
        <title>A Catalog of Tens of Thousands of Viruses from Human Metagenomes Reveals Hidden Associations with Chronic Diseases.</title>
        <authorList>
            <person name="Tisza M.J."/>
            <person name="Buck C.B."/>
        </authorList>
    </citation>
    <scope>NUCLEOTIDE SEQUENCE</scope>
    <source>
        <strain evidence="1">CtDOT22</strain>
    </source>
</reference>
<proteinExistence type="predicted"/>
<dbReference type="EMBL" id="BK032686">
    <property type="protein sequence ID" value="DAF55122.1"/>
    <property type="molecule type" value="Genomic_DNA"/>
</dbReference>
<accession>A0A8S5SX55</accession>
<organism evidence="1">
    <name type="scientific">Siphoviridae sp. ctDOT22</name>
    <dbReference type="NCBI Taxonomy" id="2827812"/>
    <lineage>
        <taxon>Viruses</taxon>
        <taxon>Duplodnaviria</taxon>
        <taxon>Heunggongvirae</taxon>
        <taxon>Uroviricota</taxon>
        <taxon>Caudoviricetes</taxon>
    </lineage>
</organism>
<evidence type="ECO:0000313" key="1">
    <source>
        <dbReference type="EMBL" id="DAF55122.1"/>
    </source>
</evidence>
<protein>
    <submittedName>
        <fullName evidence="1">Uncharacterized protein</fullName>
    </submittedName>
</protein>